<dbReference type="EMBL" id="VUJU01000386">
    <property type="protein sequence ID" value="KAF0770787.1"/>
    <property type="molecule type" value="Genomic_DNA"/>
</dbReference>
<name>A0A6G0ZIN6_APHCR</name>
<accession>A0A6G0ZIN6</accession>
<comment type="caution">
    <text evidence="1">The sequence shown here is derived from an EMBL/GenBank/DDBJ whole genome shotgun (WGS) entry which is preliminary data.</text>
</comment>
<organism evidence="1 2">
    <name type="scientific">Aphis craccivora</name>
    <name type="common">Cowpea aphid</name>
    <dbReference type="NCBI Taxonomy" id="307492"/>
    <lineage>
        <taxon>Eukaryota</taxon>
        <taxon>Metazoa</taxon>
        <taxon>Ecdysozoa</taxon>
        <taxon>Arthropoda</taxon>
        <taxon>Hexapoda</taxon>
        <taxon>Insecta</taxon>
        <taxon>Pterygota</taxon>
        <taxon>Neoptera</taxon>
        <taxon>Paraneoptera</taxon>
        <taxon>Hemiptera</taxon>
        <taxon>Sternorrhyncha</taxon>
        <taxon>Aphidomorpha</taxon>
        <taxon>Aphidoidea</taxon>
        <taxon>Aphididae</taxon>
        <taxon>Aphidini</taxon>
        <taxon>Aphis</taxon>
        <taxon>Aphis</taxon>
    </lineage>
</organism>
<evidence type="ECO:0000313" key="1">
    <source>
        <dbReference type="EMBL" id="KAF0770787.1"/>
    </source>
</evidence>
<protein>
    <submittedName>
        <fullName evidence="1">Uncharacterized protein</fullName>
    </submittedName>
</protein>
<sequence length="126" mass="14153">MCLFHTSPTQNPVKAFIILIIFKLPVGLKLNSIHPPHDYVPVSASKLESPISGRLARGISFLQNLICDKTDSTSVLQHVSFRIPARPARDFASFAVTSCTADHQNNEPLIRCMRLGNLDSYFYYFN</sequence>
<keyword evidence="2" id="KW-1185">Reference proteome</keyword>
<dbReference type="Proteomes" id="UP000478052">
    <property type="component" value="Unassembled WGS sequence"/>
</dbReference>
<reference evidence="1 2" key="1">
    <citation type="submission" date="2019-08" db="EMBL/GenBank/DDBJ databases">
        <title>Whole genome of Aphis craccivora.</title>
        <authorList>
            <person name="Voronova N.V."/>
            <person name="Shulinski R.S."/>
            <person name="Bandarenka Y.V."/>
            <person name="Zhorov D.G."/>
            <person name="Warner D."/>
        </authorList>
    </citation>
    <scope>NUCLEOTIDE SEQUENCE [LARGE SCALE GENOMIC DNA]</scope>
    <source>
        <strain evidence="1">180601</strain>
        <tissue evidence="1">Whole Body</tissue>
    </source>
</reference>
<proteinExistence type="predicted"/>
<gene>
    <name evidence="1" type="ORF">FWK35_00001294</name>
</gene>
<dbReference type="AlphaFoldDB" id="A0A6G0ZIN6"/>
<evidence type="ECO:0000313" key="2">
    <source>
        <dbReference type="Proteomes" id="UP000478052"/>
    </source>
</evidence>